<dbReference type="Pfam" id="PF03969">
    <property type="entry name" value="AFG1_ATPase"/>
    <property type="match status" value="1"/>
</dbReference>
<dbReference type="GO" id="GO:0016887">
    <property type="term" value="F:ATP hydrolysis activity"/>
    <property type="evidence" value="ECO:0007669"/>
    <property type="project" value="InterPro"/>
</dbReference>
<accession>A0A0H5C812</accession>
<dbReference type="InterPro" id="IPR005654">
    <property type="entry name" value="ATPase_AFG1-like"/>
</dbReference>
<sequence>MFERLFHTLRPLRQRVLSPLEEYNRLVSLRKLRDDPYQRNIIGSLGDLHAGLSNYEPPRVPDLKPQGGGFFSRLFGGGNGASDKHWAPEDYDEVPKGIYLYGDVGCGKTMLMDLFYSTIPPHLTKKRLHFHQFMQGLHKRRHELILQHGSPDMDTIPQLSWEIAQSANVLCFDEFQVTDVADAMLLRRVVETILAPDHGVVLFATSNRAPEELYINGIQRQSFIPCIKLIERRTEVIFLDSPTDYRKVPKPISSVYWSPPQGQLFTSPESKKQEQEHIESWYNFFSQGHQAESDIELTIWGRKLRVPKCSPPNVAQFTFHELCGSPLAAGDYLALAQSFNAFVVTDIPYLSIERRDLIRRFITFLDAVYDNHGRLCVTSAAPFEDLFVEPEEMANDFQLKDLQREKDIVNVEEDDLVKTHGFSAKIAQNAQMFQLDEERFAFARALSRLSQMSTQDWVDKDIRK</sequence>
<keyword evidence="2" id="KW-0547">Nucleotide-binding</keyword>
<name>A0A0H5C812_CYBJN</name>
<organism evidence="4 5">
    <name type="scientific">Cyberlindnera jadinii (strain ATCC 18201 / CBS 1600 / BCRC 20928 / JCM 3617 / NBRC 0987 / NRRL Y-1542)</name>
    <name type="common">Torula yeast</name>
    <name type="synonym">Candida utilis</name>
    <dbReference type="NCBI Taxonomy" id="983966"/>
    <lineage>
        <taxon>Eukaryota</taxon>
        <taxon>Fungi</taxon>
        <taxon>Dikarya</taxon>
        <taxon>Ascomycota</taxon>
        <taxon>Saccharomycotina</taxon>
        <taxon>Saccharomycetes</taxon>
        <taxon>Phaffomycetales</taxon>
        <taxon>Phaffomycetaceae</taxon>
        <taxon>Cyberlindnera</taxon>
    </lineage>
</organism>
<evidence type="ECO:0000256" key="1">
    <source>
        <dbReference type="ARBA" id="ARBA00010322"/>
    </source>
</evidence>
<dbReference type="GO" id="GO:0006515">
    <property type="term" value="P:protein quality control for misfolded or incompletely synthesized proteins"/>
    <property type="evidence" value="ECO:0007669"/>
    <property type="project" value="TreeGrafter"/>
</dbReference>
<dbReference type="PANTHER" id="PTHR12169:SF6">
    <property type="entry name" value="AFG1-LIKE ATPASE"/>
    <property type="match status" value="1"/>
</dbReference>
<dbReference type="Proteomes" id="UP000038830">
    <property type="component" value="Unassembled WGS sequence"/>
</dbReference>
<protein>
    <submittedName>
        <fullName evidence="4">AFG1 protein</fullName>
    </submittedName>
</protein>
<evidence type="ECO:0000256" key="2">
    <source>
        <dbReference type="ARBA" id="ARBA00022741"/>
    </source>
</evidence>
<proteinExistence type="inferred from homology"/>
<gene>
    <name evidence="4" type="primary">AFG1</name>
    <name evidence="4" type="ORF">BN1211_5139</name>
</gene>
<dbReference type="EMBL" id="CDQK01000006">
    <property type="protein sequence ID" value="CEP24341.1"/>
    <property type="molecule type" value="Genomic_DNA"/>
</dbReference>
<dbReference type="GO" id="GO:0005739">
    <property type="term" value="C:mitochondrion"/>
    <property type="evidence" value="ECO:0007669"/>
    <property type="project" value="TreeGrafter"/>
</dbReference>
<keyword evidence="3" id="KW-0067">ATP-binding</keyword>
<dbReference type="AlphaFoldDB" id="A0A0H5C812"/>
<dbReference type="NCBIfam" id="NF040713">
    <property type="entry name" value="ZapE"/>
    <property type="match status" value="1"/>
</dbReference>
<evidence type="ECO:0000313" key="5">
    <source>
        <dbReference type="Proteomes" id="UP000038830"/>
    </source>
</evidence>
<dbReference type="Gene3D" id="3.40.50.300">
    <property type="entry name" value="P-loop containing nucleotide triphosphate hydrolases"/>
    <property type="match status" value="1"/>
</dbReference>
<comment type="similarity">
    <text evidence="1">Belongs to the AFG1 ATPase family.</text>
</comment>
<dbReference type="SUPFAM" id="SSF52540">
    <property type="entry name" value="P-loop containing nucleoside triphosphate hydrolases"/>
    <property type="match status" value="1"/>
</dbReference>
<reference evidence="5" key="1">
    <citation type="journal article" date="2015" name="J. Biotechnol.">
        <title>The structure of the Cyberlindnera jadinii genome and its relation to Candida utilis analyzed by the occurrence of single nucleotide polymorphisms.</title>
        <authorList>
            <person name="Rupp O."/>
            <person name="Brinkrolf K."/>
            <person name="Buerth C."/>
            <person name="Kunigo M."/>
            <person name="Schneider J."/>
            <person name="Jaenicke S."/>
            <person name="Goesmann A."/>
            <person name="Puehler A."/>
            <person name="Jaeger K.-E."/>
            <person name="Ernst J.F."/>
        </authorList>
    </citation>
    <scope>NUCLEOTIDE SEQUENCE [LARGE SCALE GENOMIC DNA]</scope>
    <source>
        <strain evidence="5">ATCC 18201 / CBS 1600 / BCRC 20928 / JCM 3617 / NBRC 0987 / NRRL Y-1542</strain>
    </source>
</reference>
<evidence type="ECO:0000313" key="4">
    <source>
        <dbReference type="EMBL" id="CEP24341.1"/>
    </source>
</evidence>
<dbReference type="PANTHER" id="PTHR12169">
    <property type="entry name" value="ATPASE N2B"/>
    <property type="match status" value="1"/>
</dbReference>
<dbReference type="InterPro" id="IPR027417">
    <property type="entry name" value="P-loop_NTPase"/>
</dbReference>
<dbReference type="GO" id="GO:0005524">
    <property type="term" value="F:ATP binding"/>
    <property type="evidence" value="ECO:0007669"/>
    <property type="project" value="UniProtKB-KW"/>
</dbReference>
<evidence type="ECO:0000256" key="3">
    <source>
        <dbReference type="ARBA" id="ARBA00022840"/>
    </source>
</evidence>